<organism evidence="5 6">
    <name type="scientific">Amaricoccus macauensis</name>
    <dbReference type="NCBI Taxonomy" id="57001"/>
    <lineage>
        <taxon>Bacteria</taxon>
        <taxon>Pseudomonadati</taxon>
        <taxon>Pseudomonadota</taxon>
        <taxon>Alphaproteobacteria</taxon>
        <taxon>Rhodobacterales</taxon>
        <taxon>Paracoccaceae</taxon>
        <taxon>Amaricoccus</taxon>
    </lineage>
</organism>
<dbReference type="PANTHER" id="PTHR30328:SF54">
    <property type="entry name" value="HTH-TYPE TRANSCRIPTIONAL REPRESSOR SCO4008"/>
    <property type="match status" value="1"/>
</dbReference>
<keyword evidence="6" id="KW-1185">Reference proteome</keyword>
<dbReference type="EMBL" id="JACHFM010000002">
    <property type="protein sequence ID" value="MBB5222482.1"/>
    <property type="molecule type" value="Genomic_DNA"/>
</dbReference>
<evidence type="ECO:0000256" key="3">
    <source>
        <dbReference type="SAM" id="MobiDB-lite"/>
    </source>
</evidence>
<feature type="domain" description="HTH tetR-type" evidence="4">
    <location>
        <begin position="23"/>
        <end position="83"/>
    </location>
</feature>
<dbReference type="Pfam" id="PF17938">
    <property type="entry name" value="TetR_C_29"/>
    <property type="match status" value="1"/>
</dbReference>
<dbReference type="PANTHER" id="PTHR30328">
    <property type="entry name" value="TRANSCRIPTIONAL REPRESSOR"/>
    <property type="match status" value="1"/>
</dbReference>
<dbReference type="InterPro" id="IPR036271">
    <property type="entry name" value="Tet_transcr_reg_TetR-rel_C_sf"/>
</dbReference>
<reference evidence="5 6" key="1">
    <citation type="submission" date="2020-08" db="EMBL/GenBank/DDBJ databases">
        <title>Genomic Encyclopedia of Type Strains, Phase IV (KMG-IV): sequencing the most valuable type-strain genomes for metagenomic binning, comparative biology and taxonomic classification.</title>
        <authorList>
            <person name="Goeker M."/>
        </authorList>
    </citation>
    <scope>NUCLEOTIDE SEQUENCE [LARGE SCALE GENOMIC DNA]</scope>
    <source>
        <strain evidence="5 6">DSM 101730</strain>
    </source>
</reference>
<evidence type="ECO:0000256" key="2">
    <source>
        <dbReference type="PROSITE-ProRule" id="PRU00335"/>
    </source>
</evidence>
<dbReference type="Pfam" id="PF00440">
    <property type="entry name" value="TetR_N"/>
    <property type="match status" value="1"/>
</dbReference>
<evidence type="ECO:0000259" key="4">
    <source>
        <dbReference type="PROSITE" id="PS50977"/>
    </source>
</evidence>
<dbReference type="InterPro" id="IPR041474">
    <property type="entry name" value="NicS_C"/>
</dbReference>
<dbReference type="AlphaFoldDB" id="A0A840STG3"/>
<evidence type="ECO:0000256" key="1">
    <source>
        <dbReference type="ARBA" id="ARBA00023125"/>
    </source>
</evidence>
<dbReference type="Proteomes" id="UP000549457">
    <property type="component" value="Unassembled WGS sequence"/>
</dbReference>
<comment type="caution">
    <text evidence="5">The sequence shown here is derived from an EMBL/GenBank/DDBJ whole genome shotgun (WGS) entry which is preliminary data.</text>
</comment>
<dbReference type="GO" id="GO:0003677">
    <property type="term" value="F:DNA binding"/>
    <property type="evidence" value="ECO:0007669"/>
    <property type="project" value="UniProtKB-UniRule"/>
</dbReference>
<dbReference type="InterPro" id="IPR050109">
    <property type="entry name" value="HTH-type_TetR-like_transc_reg"/>
</dbReference>
<dbReference type="PROSITE" id="PS50977">
    <property type="entry name" value="HTH_TETR_2"/>
    <property type="match status" value="1"/>
</dbReference>
<proteinExistence type="predicted"/>
<sequence length="222" mass="24518">MDPIGSEATGSEAAILPGQRAPEKRRRALLDSAIQEFSSFGVGGARIDRIAERARTNKAMVYHYFGSKDDLYLAALHDIYAGIRHAEAALDLDPDQPEAAIRRLAEFTLRYYVDNPAFVRIINTENLHGASYLRGSPDMPGLNRTILDRLDAILARGVADGVFRPGIDVLDLYISISALSFTYVANQHSLKVLFGRDLLAPEAIDARLASITDMILRYLRAD</sequence>
<dbReference type="Gene3D" id="1.10.357.10">
    <property type="entry name" value="Tetracycline Repressor, domain 2"/>
    <property type="match status" value="1"/>
</dbReference>
<dbReference type="InterPro" id="IPR009057">
    <property type="entry name" value="Homeodomain-like_sf"/>
</dbReference>
<dbReference type="InterPro" id="IPR001647">
    <property type="entry name" value="HTH_TetR"/>
</dbReference>
<evidence type="ECO:0000313" key="5">
    <source>
        <dbReference type="EMBL" id="MBB5222482.1"/>
    </source>
</evidence>
<protein>
    <submittedName>
        <fullName evidence="5">AcrR family transcriptional regulator</fullName>
    </submittedName>
</protein>
<dbReference type="RefSeq" id="WP_184149371.1">
    <property type="nucleotide sequence ID" value="NZ_JACHFM010000002.1"/>
</dbReference>
<feature type="DNA-binding region" description="H-T-H motif" evidence="2">
    <location>
        <begin position="46"/>
        <end position="65"/>
    </location>
</feature>
<feature type="region of interest" description="Disordered" evidence="3">
    <location>
        <begin position="1"/>
        <end position="20"/>
    </location>
</feature>
<dbReference type="SUPFAM" id="SSF48498">
    <property type="entry name" value="Tetracyclin repressor-like, C-terminal domain"/>
    <property type="match status" value="1"/>
</dbReference>
<name>A0A840STG3_9RHOB</name>
<dbReference type="PRINTS" id="PR00455">
    <property type="entry name" value="HTHTETR"/>
</dbReference>
<evidence type="ECO:0000313" key="6">
    <source>
        <dbReference type="Proteomes" id="UP000549457"/>
    </source>
</evidence>
<gene>
    <name evidence="5" type="ORF">HNP73_002418</name>
</gene>
<dbReference type="SUPFAM" id="SSF46689">
    <property type="entry name" value="Homeodomain-like"/>
    <property type="match status" value="1"/>
</dbReference>
<accession>A0A840STG3</accession>
<keyword evidence="1 2" id="KW-0238">DNA-binding</keyword>